<dbReference type="Proteomes" id="UP000467700">
    <property type="component" value="Unassembled WGS sequence"/>
</dbReference>
<dbReference type="EMBL" id="CACVBS010000041">
    <property type="protein sequence ID" value="CAA7263767.1"/>
    <property type="molecule type" value="Genomic_DNA"/>
</dbReference>
<dbReference type="OrthoDB" id="19928at2759"/>
<name>A0A8S0XRC0_CYCAE</name>
<gene>
    <name evidence="2" type="ORF">AAE3_LOCUS6070</name>
</gene>
<dbReference type="AlphaFoldDB" id="A0A8S0XRC0"/>
<reference evidence="2 3" key="1">
    <citation type="submission" date="2020-01" db="EMBL/GenBank/DDBJ databases">
        <authorList>
            <person name="Gupta K D."/>
        </authorList>
    </citation>
    <scope>NUCLEOTIDE SEQUENCE [LARGE SCALE GENOMIC DNA]</scope>
</reference>
<organism evidence="2 3">
    <name type="scientific">Cyclocybe aegerita</name>
    <name type="common">Black poplar mushroom</name>
    <name type="synonym">Agrocybe aegerita</name>
    <dbReference type="NCBI Taxonomy" id="1973307"/>
    <lineage>
        <taxon>Eukaryota</taxon>
        <taxon>Fungi</taxon>
        <taxon>Dikarya</taxon>
        <taxon>Basidiomycota</taxon>
        <taxon>Agaricomycotina</taxon>
        <taxon>Agaricomycetes</taxon>
        <taxon>Agaricomycetidae</taxon>
        <taxon>Agaricales</taxon>
        <taxon>Agaricineae</taxon>
        <taxon>Bolbitiaceae</taxon>
        <taxon>Cyclocybe</taxon>
    </lineage>
</organism>
<proteinExistence type="predicted"/>
<keyword evidence="3" id="KW-1185">Reference proteome</keyword>
<sequence>MAYTTSTRAVAAVPACINQAINFLTRPLILTETPDLVISLQSILRSTLQPAFQHSRDSRLILSLTPTSLPPRPLYAACIACGFQWSDWIRLLGAREFDLIIDANTVSVTYHGAKPQTIIFWSEPSRTPAKRALLARLNFEEARVPISKLGQQSAMQASLKATVNSAIARAHTRTLAQQLLESDHKQEADEIFAMISKTAIMSPTPTREHFSLDLPTSIMPTSLNAFPSPLSSPEVFSPDSSRPSSRSSGTFSTFSDDEESVTSASSVSSYDFFASAKPAPAPAAPISKPTLAAFNGHAPAFVPRQPQQPSRVIVDSEKKDVTKYLYQGGVSTVLTGGVMLGAAKPAAPKADNVVPKYRAPIGGRKQPFAAAKNTASTAASWRRAVAPCV</sequence>
<evidence type="ECO:0000313" key="2">
    <source>
        <dbReference type="EMBL" id="CAA7263767.1"/>
    </source>
</evidence>
<dbReference type="Gene3D" id="3.90.640.90">
    <property type="entry name" value="Anti-proliferative protein, N-terminal domain"/>
    <property type="match status" value="1"/>
</dbReference>
<dbReference type="InterPro" id="IPR036054">
    <property type="entry name" value="BTG-like_sf"/>
</dbReference>
<evidence type="ECO:0000256" key="1">
    <source>
        <dbReference type="SAM" id="MobiDB-lite"/>
    </source>
</evidence>
<protein>
    <submittedName>
        <fullName evidence="2">Uncharacterized protein</fullName>
    </submittedName>
</protein>
<accession>A0A8S0XRC0</accession>
<evidence type="ECO:0000313" key="3">
    <source>
        <dbReference type="Proteomes" id="UP000467700"/>
    </source>
</evidence>
<feature type="region of interest" description="Disordered" evidence="1">
    <location>
        <begin position="229"/>
        <end position="258"/>
    </location>
</feature>
<comment type="caution">
    <text evidence="2">The sequence shown here is derived from an EMBL/GenBank/DDBJ whole genome shotgun (WGS) entry which is preliminary data.</text>
</comment>
<feature type="compositionally biased region" description="Low complexity" evidence="1">
    <location>
        <begin position="237"/>
        <end position="254"/>
    </location>
</feature>